<accession>A0A8J4DT46</accession>
<proteinExistence type="predicted"/>
<evidence type="ECO:0000256" key="3">
    <source>
        <dbReference type="ARBA" id="ARBA00023163"/>
    </source>
</evidence>
<reference evidence="5" key="1">
    <citation type="submission" date="2021-01" db="EMBL/GenBank/DDBJ databases">
        <title>Whole genome shotgun sequence of Virgisporangium aliadipatigenens NBRC 105644.</title>
        <authorList>
            <person name="Komaki H."/>
            <person name="Tamura T."/>
        </authorList>
    </citation>
    <scope>NUCLEOTIDE SEQUENCE</scope>
    <source>
        <strain evidence="5">NBRC 105644</strain>
    </source>
</reference>
<evidence type="ECO:0000256" key="1">
    <source>
        <dbReference type="ARBA" id="ARBA00023015"/>
    </source>
</evidence>
<sequence length="720" mass="77349">MERTDAGHERPGNPPHPVFRTRLIRRLSALAETVRVVVIAAAAGYGKTLAVEQWIRSGAANAARFRFTDPDNAPRIFIRRLAETLDEPGPPESLAPDAALAGLLDRTLIIDDAHLIRPGPVADLLDGIIARAMPGHRLVLVGRSRPVLRLGRLSGAGGLAEFGAAQLAFDHEETAAFLRSVGVPPSEALVEAVLRRTEGWAAGLRLAATAVAEQADPVAVADRFGGHDRHVAEYFRDEVLRDVSPSEVQCLQRCAVLARMSGELCDEVLGVTGSQAWLDTMHRQGLFMSTSDGGDGWYRFHPLFAETLLARLRREEPEREPHLRGRAAGWLEKHRLPENAVAQAIVGRDLHTAARMVSTYGHDLLNTGRVHVVREWLLALRNVVEHHRPLALTAAWTEAFCGNPAGALRALHAAGRTSAAGEPAVPTARLAIVRAAFAVDGVEQMSTDAGFGLDLEPPGGAWYPLAAAFFGIGHLLVGEPRPAVRGLERAVHLGGEQQPAVAALALAELSMLALERDDRFVSDSCVNEAWELVGDAGLQDNVFTVLVHVAAGRLAAVDGDEPAARRHVSAAMRLYASPSPAAFPWLAVQANLGLARILLTLGETPDVDRRLAEARRHLARLSTAGVLDRELAALAAEAESRRSAHAGTARPSGYVGVALTAAELRVLKSLRTHMTLGEIASELQLSRNTIKTQVASVYRKLDATTRTEAVRCGRSLGLLD</sequence>
<comment type="caution">
    <text evidence="5">The sequence shown here is derived from an EMBL/GenBank/DDBJ whole genome shotgun (WGS) entry which is preliminary data.</text>
</comment>
<dbReference type="InterPro" id="IPR059106">
    <property type="entry name" value="WHD_MalT"/>
</dbReference>
<gene>
    <name evidence="5" type="ORF">Val02_47630</name>
</gene>
<name>A0A8J4DT46_9ACTN</name>
<dbReference type="Pfam" id="PF25873">
    <property type="entry name" value="WHD_MalT"/>
    <property type="match status" value="1"/>
</dbReference>
<dbReference type="InterPro" id="IPR016032">
    <property type="entry name" value="Sig_transdc_resp-reg_C-effctor"/>
</dbReference>
<dbReference type="SUPFAM" id="SSF46894">
    <property type="entry name" value="C-terminal effector domain of the bipartite response regulators"/>
    <property type="match status" value="1"/>
</dbReference>
<dbReference type="Gene3D" id="1.10.10.10">
    <property type="entry name" value="Winged helix-like DNA-binding domain superfamily/Winged helix DNA-binding domain"/>
    <property type="match status" value="1"/>
</dbReference>
<dbReference type="GO" id="GO:0003677">
    <property type="term" value="F:DNA binding"/>
    <property type="evidence" value="ECO:0007669"/>
    <property type="project" value="UniProtKB-KW"/>
</dbReference>
<dbReference type="EMBL" id="BOPF01000018">
    <property type="protein sequence ID" value="GIJ47877.1"/>
    <property type="molecule type" value="Genomic_DNA"/>
</dbReference>
<dbReference type="InterPro" id="IPR036388">
    <property type="entry name" value="WH-like_DNA-bd_sf"/>
</dbReference>
<dbReference type="Proteomes" id="UP000619260">
    <property type="component" value="Unassembled WGS sequence"/>
</dbReference>
<keyword evidence="3" id="KW-0804">Transcription</keyword>
<dbReference type="PANTHER" id="PTHR44688">
    <property type="entry name" value="DNA-BINDING TRANSCRIPTIONAL ACTIVATOR DEVR_DOSR"/>
    <property type="match status" value="1"/>
</dbReference>
<dbReference type="Pfam" id="PF00196">
    <property type="entry name" value="GerE"/>
    <property type="match status" value="1"/>
</dbReference>
<dbReference type="PROSITE" id="PS50043">
    <property type="entry name" value="HTH_LUXR_2"/>
    <property type="match status" value="1"/>
</dbReference>
<evidence type="ECO:0000259" key="4">
    <source>
        <dbReference type="PROSITE" id="PS50043"/>
    </source>
</evidence>
<feature type="domain" description="HTH luxR-type" evidence="4">
    <location>
        <begin position="652"/>
        <end position="717"/>
    </location>
</feature>
<organism evidence="5 6">
    <name type="scientific">Virgisporangium aliadipatigenens</name>
    <dbReference type="NCBI Taxonomy" id="741659"/>
    <lineage>
        <taxon>Bacteria</taxon>
        <taxon>Bacillati</taxon>
        <taxon>Actinomycetota</taxon>
        <taxon>Actinomycetes</taxon>
        <taxon>Micromonosporales</taxon>
        <taxon>Micromonosporaceae</taxon>
        <taxon>Virgisporangium</taxon>
    </lineage>
</organism>
<keyword evidence="1" id="KW-0805">Transcription regulation</keyword>
<evidence type="ECO:0000256" key="2">
    <source>
        <dbReference type="ARBA" id="ARBA00023125"/>
    </source>
</evidence>
<evidence type="ECO:0000313" key="5">
    <source>
        <dbReference type="EMBL" id="GIJ47877.1"/>
    </source>
</evidence>
<dbReference type="CDD" id="cd06170">
    <property type="entry name" value="LuxR_C_like"/>
    <property type="match status" value="1"/>
</dbReference>
<keyword evidence="2" id="KW-0238">DNA-binding</keyword>
<dbReference type="PANTHER" id="PTHR44688:SF16">
    <property type="entry name" value="DNA-BINDING TRANSCRIPTIONAL ACTIVATOR DEVR_DOSR"/>
    <property type="match status" value="1"/>
</dbReference>
<dbReference type="InterPro" id="IPR000792">
    <property type="entry name" value="Tscrpt_reg_LuxR_C"/>
</dbReference>
<protein>
    <submittedName>
        <fullName evidence="5">Helix-turn-helix transcriptional regulator</fullName>
    </submittedName>
</protein>
<dbReference type="SMART" id="SM00421">
    <property type="entry name" value="HTH_LUXR"/>
    <property type="match status" value="1"/>
</dbReference>
<evidence type="ECO:0000313" key="6">
    <source>
        <dbReference type="Proteomes" id="UP000619260"/>
    </source>
</evidence>
<keyword evidence="6" id="KW-1185">Reference proteome</keyword>
<dbReference type="GO" id="GO:0006355">
    <property type="term" value="P:regulation of DNA-templated transcription"/>
    <property type="evidence" value="ECO:0007669"/>
    <property type="project" value="InterPro"/>
</dbReference>
<dbReference type="AlphaFoldDB" id="A0A8J4DT46"/>